<dbReference type="Pfam" id="PF00270">
    <property type="entry name" value="DEAD"/>
    <property type="match status" value="1"/>
</dbReference>
<dbReference type="SUPFAM" id="SSF52540">
    <property type="entry name" value="P-loop containing nucleoside triphosphate hydrolases"/>
    <property type="match status" value="1"/>
</dbReference>
<keyword evidence="1" id="KW-0547">Nucleotide-binding</keyword>
<dbReference type="GO" id="GO:0006289">
    <property type="term" value="P:nucleotide-excision repair"/>
    <property type="evidence" value="ECO:0007669"/>
    <property type="project" value="TreeGrafter"/>
</dbReference>
<dbReference type="InterPro" id="IPR001650">
    <property type="entry name" value="Helicase_C-like"/>
</dbReference>
<dbReference type="AlphaFoldDB" id="A0A211YRT6"/>
<evidence type="ECO:0000313" key="5">
    <source>
        <dbReference type="EMBL" id="OWJ55768.1"/>
    </source>
</evidence>
<dbReference type="InterPro" id="IPR014001">
    <property type="entry name" value="Helicase_ATP-bd"/>
</dbReference>
<keyword evidence="5" id="KW-0378">Hydrolase</keyword>
<dbReference type="PANTHER" id="PTHR47957">
    <property type="entry name" value="ATP-DEPENDENT HELICASE HRQ1"/>
    <property type="match status" value="1"/>
</dbReference>
<comment type="caution">
    <text evidence="5">The sequence shown here is derived from an EMBL/GenBank/DDBJ whole genome shotgun (WGS) entry which is preliminary data.</text>
</comment>
<dbReference type="SMART" id="SM00487">
    <property type="entry name" value="DEXDc"/>
    <property type="match status" value="1"/>
</dbReference>
<keyword evidence="6" id="KW-1185">Reference proteome</keyword>
<name>A0A211YRT6_9CREN</name>
<protein>
    <submittedName>
        <fullName evidence="5">Helicase</fullName>
    </submittedName>
</protein>
<dbReference type="GO" id="GO:0003676">
    <property type="term" value="F:nucleic acid binding"/>
    <property type="evidence" value="ECO:0007669"/>
    <property type="project" value="InterPro"/>
</dbReference>
<evidence type="ECO:0000256" key="2">
    <source>
        <dbReference type="ARBA" id="ARBA00022840"/>
    </source>
</evidence>
<sequence>MGGASKVAAALRSLGYEVLLWEEPGEEPEQTGKRFGDIVPALAGSGKGELRLYRHQLESIEALTAGMNVVLTARTGSGKTEAWALAALREGWRVLAVYPTLALAADQIRRLEEYYSLAGRRGAVVRIDRPSIEKKGQRGDELLKLIHQARIVVTNPAFLLAEMKRLALHPHRAVLEDFISSLDLIVFDELDFYGPRGAHLLLAIVELISRYLASRPPRVVVLSATLGNPDELASLLTRLTGRETRIIEGRPFKTPNRTIIVIGKGLEALRDYIRAYSSVIASRAPWIMDIVYNEEEFREHLYEVYEALEALGLRPPRPGLDPVEILQTILEASEPGNVTLVFTRSIRMAERLYRGLLERLPADKQRLVGVHHHLVSKERRERIEEAARKGQIAMIITVRTLAQGIDIGSVNRVVHIGLPADLREYMQREGRKGRRRELGVTETIVVPSGLWDRKLLEAGSSALKQWLGLPLEKLYINPSNAYAAIFKAMWKLLRGLELDPSEEQLLRRLGLVEEYISLNGSRLTLSRRGKAFWSDLGFYEHGPPYGYRKVLIRRGRETLIRSEEISHRDAVEKYQPGTYDPMSEMLVVKVEPRELRVYEQPPDEAIAEHDWIARAVSRYEDLKRAWGERPDFENDLRYGRIYTAVVLNVSAPTGGFGELVEEPVEVEWLVESRRPRLASRPTGMVRVYHEMASIELNAPVAGRYRDYTYGYVFEAPGTLSAEDLRLGLAALMVYLRLDPRYAIPLGLIRYRVVSAGPVKLIHLWERESAGLLDTLDWLEVAEKAQSYEYPGITVPLLAAVDPVSALRVMRGEVSIKRLRELAAQAARVIAGSKTIQAGGVIIEHPRPSRSHGLGAIAVVHETIEDNGQTVAVAAVASYDGERVEVDSYRGRASLESASEMARLALRHLDRILSQGLRVAYYGQDQRNMLLRMLAGSYTGVLALRGAEHEGRLVDAAEQAARLAGDTPLLMLVEPRIRSYLEWANRAKARHDSEELETALRSLASAMAIAAYRIALAAEKGRIVVMRGKKASEQA</sequence>
<dbReference type="Gene3D" id="3.40.50.300">
    <property type="entry name" value="P-loop containing nucleotide triphosphate hydrolases"/>
    <property type="match status" value="2"/>
</dbReference>
<evidence type="ECO:0000259" key="4">
    <source>
        <dbReference type="PROSITE" id="PS51194"/>
    </source>
</evidence>
<evidence type="ECO:0000259" key="3">
    <source>
        <dbReference type="PROSITE" id="PS51192"/>
    </source>
</evidence>
<dbReference type="GO" id="GO:0005524">
    <property type="term" value="F:ATP binding"/>
    <property type="evidence" value="ECO:0007669"/>
    <property type="project" value="UniProtKB-KW"/>
</dbReference>
<dbReference type="GO" id="GO:0043138">
    <property type="term" value="F:3'-5' DNA helicase activity"/>
    <property type="evidence" value="ECO:0007669"/>
    <property type="project" value="TreeGrafter"/>
</dbReference>
<feature type="domain" description="Helicase ATP-binding" evidence="3">
    <location>
        <begin position="60"/>
        <end position="244"/>
    </location>
</feature>
<dbReference type="GO" id="GO:0036297">
    <property type="term" value="P:interstrand cross-link repair"/>
    <property type="evidence" value="ECO:0007669"/>
    <property type="project" value="TreeGrafter"/>
</dbReference>
<accession>A0A211YRT6</accession>
<keyword evidence="5" id="KW-0347">Helicase</keyword>
<dbReference type="PANTHER" id="PTHR47957:SF3">
    <property type="entry name" value="ATP-DEPENDENT HELICASE HRQ1"/>
    <property type="match status" value="1"/>
</dbReference>
<dbReference type="Pfam" id="PF00271">
    <property type="entry name" value="Helicase_C"/>
    <property type="match status" value="1"/>
</dbReference>
<organism evidence="5 6">
    <name type="scientific">Pyrodictium delaneyi</name>
    <dbReference type="NCBI Taxonomy" id="1273541"/>
    <lineage>
        <taxon>Archaea</taxon>
        <taxon>Thermoproteota</taxon>
        <taxon>Thermoprotei</taxon>
        <taxon>Desulfurococcales</taxon>
        <taxon>Pyrodictiaceae</taxon>
        <taxon>Pyrodictium</taxon>
    </lineage>
</organism>
<keyword evidence="2" id="KW-0067">ATP-binding</keyword>
<evidence type="ECO:0000256" key="1">
    <source>
        <dbReference type="ARBA" id="ARBA00022741"/>
    </source>
</evidence>
<proteinExistence type="predicted"/>
<dbReference type="SMART" id="SM00490">
    <property type="entry name" value="HELICc"/>
    <property type="match status" value="1"/>
</dbReference>
<dbReference type="PROSITE" id="PS51192">
    <property type="entry name" value="HELICASE_ATP_BIND_1"/>
    <property type="match status" value="1"/>
</dbReference>
<dbReference type="PROSITE" id="PS51194">
    <property type="entry name" value="HELICASE_CTER"/>
    <property type="match status" value="1"/>
</dbReference>
<dbReference type="Proteomes" id="UP000196694">
    <property type="component" value="Unassembled WGS sequence"/>
</dbReference>
<feature type="domain" description="Helicase C-terminal" evidence="4">
    <location>
        <begin position="324"/>
        <end position="482"/>
    </location>
</feature>
<gene>
    <name evidence="5" type="ORF">Pdsh_00840</name>
</gene>
<evidence type="ECO:0000313" key="6">
    <source>
        <dbReference type="Proteomes" id="UP000196694"/>
    </source>
</evidence>
<dbReference type="InterPro" id="IPR027417">
    <property type="entry name" value="P-loop_NTPase"/>
</dbReference>
<reference evidence="5 6" key="1">
    <citation type="submission" date="2017-05" db="EMBL/GenBank/DDBJ databases">
        <title>The draft genome of the hyperthermophilic archaeon 'Pyrodictium delaneyi strain Hulk', an iron and nitrate reducer, reveals the capacity for sulfate reduction.</title>
        <authorList>
            <person name="Demey L.M."/>
            <person name="Miller C."/>
            <person name="Manzella M."/>
            <person name="Reguera G."/>
            <person name="Kashefi K."/>
        </authorList>
    </citation>
    <scope>NUCLEOTIDE SEQUENCE [LARGE SCALE GENOMIC DNA]</scope>
    <source>
        <strain evidence="5 6">Hulk</strain>
    </source>
</reference>
<dbReference type="InterPro" id="IPR011545">
    <property type="entry name" value="DEAD/DEAH_box_helicase_dom"/>
</dbReference>
<dbReference type="EMBL" id="NCQP01000001">
    <property type="protein sequence ID" value="OWJ55768.1"/>
    <property type="molecule type" value="Genomic_DNA"/>
</dbReference>